<evidence type="ECO:0000313" key="3">
    <source>
        <dbReference type="Proteomes" id="UP000253551"/>
    </source>
</evidence>
<evidence type="ECO:0000313" key="2">
    <source>
        <dbReference type="EMBL" id="RCH77689.1"/>
    </source>
</evidence>
<organism evidence="2 3">
    <name type="scientific">Rhizopus stolonifer</name>
    <name type="common">Rhizopus nigricans</name>
    <dbReference type="NCBI Taxonomy" id="4846"/>
    <lineage>
        <taxon>Eukaryota</taxon>
        <taxon>Fungi</taxon>
        <taxon>Fungi incertae sedis</taxon>
        <taxon>Mucoromycota</taxon>
        <taxon>Mucoromycotina</taxon>
        <taxon>Mucoromycetes</taxon>
        <taxon>Mucorales</taxon>
        <taxon>Mucorineae</taxon>
        <taxon>Rhizopodaceae</taxon>
        <taxon>Rhizopus</taxon>
    </lineage>
</organism>
<dbReference type="InterPro" id="IPR000014">
    <property type="entry name" value="PAS"/>
</dbReference>
<proteinExistence type="predicted"/>
<accession>A0A367IJ46</accession>
<protein>
    <submittedName>
        <fullName evidence="2">Uncharacterized protein</fullName>
    </submittedName>
</protein>
<dbReference type="CDD" id="cd00130">
    <property type="entry name" value="PAS"/>
    <property type="match status" value="1"/>
</dbReference>
<sequence length="232" mass="26067">IFITLDLCCARASDESFDFLDLYPQELSHRSIYDFILPGEEGHIAKIHRHLLNNVTHQHQNKIPNNVLRSSSDLFYSTAPKRLMDIANGSQTFKQTIKFRRKEKEQEMNASFYLGGGLGADLLQSESLSQLYIVCVLSPTIPVKKTGSSPPSEERKDLSQFQKKPNKTNTKQQGAAIGHPNELYYFQTTSSRLSSEAIARTTTPYLSGTNLVNTNIQFSPLAKFNNMSGSFL</sequence>
<keyword evidence="3" id="KW-1185">Reference proteome</keyword>
<dbReference type="STRING" id="4846.A0A367IJ46"/>
<feature type="non-terminal residue" evidence="2">
    <location>
        <position position="1"/>
    </location>
</feature>
<dbReference type="OrthoDB" id="1555531at2759"/>
<dbReference type="AlphaFoldDB" id="A0A367IJ46"/>
<dbReference type="Proteomes" id="UP000253551">
    <property type="component" value="Unassembled WGS sequence"/>
</dbReference>
<feature type="compositionally biased region" description="Low complexity" evidence="1">
    <location>
        <begin position="160"/>
        <end position="173"/>
    </location>
</feature>
<comment type="caution">
    <text evidence="2">The sequence shown here is derived from an EMBL/GenBank/DDBJ whole genome shotgun (WGS) entry which is preliminary data.</text>
</comment>
<dbReference type="EMBL" id="PJQM01007816">
    <property type="protein sequence ID" value="RCH77689.1"/>
    <property type="molecule type" value="Genomic_DNA"/>
</dbReference>
<evidence type="ECO:0000256" key="1">
    <source>
        <dbReference type="SAM" id="MobiDB-lite"/>
    </source>
</evidence>
<gene>
    <name evidence="2" type="ORF">CU098_004582</name>
</gene>
<name>A0A367IJ46_RHIST</name>
<feature type="region of interest" description="Disordered" evidence="1">
    <location>
        <begin position="143"/>
        <end position="175"/>
    </location>
</feature>
<reference evidence="2 3" key="1">
    <citation type="journal article" date="2018" name="G3 (Bethesda)">
        <title>Phylogenetic and Phylogenomic Definition of Rhizopus Species.</title>
        <authorList>
            <person name="Gryganskyi A.P."/>
            <person name="Golan J."/>
            <person name="Dolatabadi S."/>
            <person name="Mondo S."/>
            <person name="Robb S."/>
            <person name="Idnurm A."/>
            <person name="Muszewska A."/>
            <person name="Steczkiewicz K."/>
            <person name="Masonjones S."/>
            <person name="Liao H.L."/>
            <person name="Gajdeczka M.T."/>
            <person name="Anike F."/>
            <person name="Vuek A."/>
            <person name="Anishchenko I.M."/>
            <person name="Voigt K."/>
            <person name="de Hoog G.S."/>
            <person name="Smith M.E."/>
            <person name="Heitman J."/>
            <person name="Vilgalys R."/>
            <person name="Stajich J.E."/>
        </authorList>
    </citation>
    <scope>NUCLEOTIDE SEQUENCE [LARGE SCALE GENOMIC DNA]</scope>
    <source>
        <strain evidence="2 3">LSU 92-RS-03</strain>
    </source>
</reference>